<evidence type="ECO:0000256" key="3">
    <source>
        <dbReference type="ARBA" id="ARBA00022723"/>
    </source>
</evidence>
<name>A0ABV6PSF2_9BURK</name>
<keyword evidence="4 8" id="KW-0058">Aromatic hydrocarbons catabolism</keyword>
<evidence type="ECO:0000256" key="1">
    <source>
        <dbReference type="ARBA" id="ARBA00001954"/>
    </source>
</evidence>
<keyword evidence="12" id="KW-1185">Reference proteome</keyword>
<dbReference type="PROSITE" id="PS51819">
    <property type="entry name" value="VOC"/>
    <property type="match status" value="2"/>
</dbReference>
<dbReference type="PROSITE" id="PS00082">
    <property type="entry name" value="EXTRADIOL_DIOXYGENAS"/>
    <property type="match status" value="1"/>
</dbReference>
<comment type="caution">
    <text evidence="11">The sequence shown here is derived from an EMBL/GenBank/DDBJ whole genome shotgun (WGS) entry which is preliminary data.</text>
</comment>
<comment type="cofactor">
    <cofactor evidence="1 8">
        <name>Fe(2+)</name>
        <dbReference type="ChEBI" id="CHEBI:29033"/>
    </cofactor>
</comment>
<organism evidence="11 12">
    <name type="scientific">Ottowia pentelensis</name>
    <dbReference type="NCBI Taxonomy" id="511108"/>
    <lineage>
        <taxon>Bacteria</taxon>
        <taxon>Pseudomonadati</taxon>
        <taxon>Pseudomonadota</taxon>
        <taxon>Betaproteobacteria</taxon>
        <taxon>Burkholderiales</taxon>
        <taxon>Comamonadaceae</taxon>
        <taxon>Ottowia</taxon>
    </lineage>
</organism>
<feature type="chain" id="PRO_5047105917" evidence="9">
    <location>
        <begin position="17"/>
        <end position="320"/>
    </location>
</feature>
<dbReference type="RefSeq" id="WP_293226126.1">
    <property type="nucleotide sequence ID" value="NZ_JBHLTN010000007.1"/>
</dbReference>
<feature type="domain" description="VOC" evidence="10">
    <location>
        <begin position="146"/>
        <end position="262"/>
    </location>
</feature>
<dbReference type="Gene3D" id="3.10.180.10">
    <property type="entry name" value="2,3-Dihydroxybiphenyl 1,2-Dioxygenase, domain 1"/>
    <property type="match status" value="2"/>
</dbReference>
<evidence type="ECO:0000256" key="5">
    <source>
        <dbReference type="ARBA" id="ARBA00022964"/>
    </source>
</evidence>
<dbReference type="Proteomes" id="UP001589834">
    <property type="component" value="Unassembled WGS sequence"/>
</dbReference>
<dbReference type="InterPro" id="IPR000486">
    <property type="entry name" value="Xdiol_ring_cleave_dOase_1/2"/>
</dbReference>
<reference evidence="11 12" key="1">
    <citation type="submission" date="2024-09" db="EMBL/GenBank/DDBJ databases">
        <authorList>
            <person name="Sun Q."/>
            <person name="Mori K."/>
        </authorList>
    </citation>
    <scope>NUCLEOTIDE SEQUENCE [LARGE SCALE GENOMIC DNA]</scope>
    <source>
        <strain evidence="11 12">NCAIM B.02336</strain>
    </source>
</reference>
<evidence type="ECO:0000256" key="9">
    <source>
        <dbReference type="SAM" id="SignalP"/>
    </source>
</evidence>
<dbReference type="InterPro" id="IPR029068">
    <property type="entry name" value="Glyas_Bleomycin-R_OHBP_Dase"/>
</dbReference>
<evidence type="ECO:0000256" key="6">
    <source>
        <dbReference type="ARBA" id="ARBA00023002"/>
    </source>
</evidence>
<keyword evidence="9" id="KW-0732">Signal</keyword>
<dbReference type="EMBL" id="JBHLTN010000007">
    <property type="protein sequence ID" value="MFC0591928.1"/>
    <property type="molecule type" value="Genomic_DNA"/>
</dbReference>
<evidence type="ECO:0000313" key="11">
    <source>
        <dbReference type="EMBL" id="MFC0591928.1"/>
    </source>
</evidence>
<keyword evidence="3" id="KW-0479">Metal-binding</keyword>
<feature type="signal peptide" evidence="9">
    <location>
        <begin position="1"/>
        <end position="16"/>
    </location>
</feature>
<sequence length="320" mass="34993">MIQALSYVLVSTPAMTAWLQMATTLAGLEAEVLQPGRTARLRIDAKCQRFVLQACHGAPTLGMGYTVRDGDAMQALARRLADAGFACTPATEDELTLRGVQGMVHFRDPDGYRVEIAHGLRDGATPFAPGRPIGGFRTQAGGVDLGMGHTALLAGNFAAMRRLYHEVLGFELSDHASRPFKVDFFHVNPRHHTIGIADTGSGPGIYHLMIEYNCWDDVGRAYDLALEQPESIGVSLGRHANDHVTSFYLRTPDGWMLELGWAGRLIGPDWQVTELPGLSLWGHDRSWLPADKRAQARQMLRDIAATGLRAPIAPTECENP</sequence>
<dbReference type="Pfam" id="PF00903">
    <property type="entry name" value="Glyoxalase"/>
    <property type="match status" value="1"/>
</dbReference>
<keyword evidence="5 8" id="KW-0223">Dioxygenase</keyword>
<feature type="domain" description="VOC" evidence="10">
    <location>
        <begin position="4"/>
        <end position="119"/>
    </location>
</feature>
<evidence type="ECO:0000256" key="8">
    <source>
        <dbReference type="RuleBase" id="RU000683"/>
    </source>
</evidence>
<evidence type="ECO:0000259" key="10">
    <source>
        <dbReference type="PROSITE" id="PS51819"/>
    </source>
</evidence>
<proteinExistence type="inferred from homology"/>
<accession>A0ABV6PSF2</accession>
<dbReference type="SUPFAM" id="SSF54593">
    <property type="entry name" value="Glyoxalase/Bleomycin resistance protein/Dihydroxybiphenyl dioxygenase"/>
    <property type="match status" value="2"/>
</dbReference>
<evidence type="ECO:0000256" key="4">
    <source>
        <dbReference type="ARBA" id="ARBA00022797"/>
    </source>
</evidence>
<comment type="similarity">
    <text evidence="2 8">Belongs to the extradiol ring-cleavage dioxygenase family.</text>
</comment>
<evidence type="ECO:0000313" key="12">
    <source>
        <dbReference type="Proteomes" id="UP001589834"/>
    </source>
</evidence>
<protein>
    <submittedName>
        <fullName evidence="11">VOC family protein</fullName>
    </submittedName>
</protein>
<dbReference type="InterPro" id="IPR037523">
    <property type="entry name" value="VOC_core"/>
</dbReference>
<evidence type="ECO:0000256" key="7">
    <source>
        <dbReference type="ARBA" id="ARBA00023004"/>
    </source>
</evidence>
<gene>
    <name evidence="11" type="ORF">ACFFGG_05095</name>
</gene>
<evidence type="ECO:0000256" key="2">
    <source>
        <dbReference type="ARBA" id="ARBA00008784"/>
    </source>
</evidence>
<dbReference type="InterPro" id="IPR004360">
    <property type="entry name" value="Glyas_Fos-R_dOase_dom"/>
</dbReference>
<keyword evidence="6 8" id="KW-0560">Oxidoreductase</keyword>
<keyword evidence="7 8" id="KW-0408">Iron</keyword>